<feature type="domain" description="OmpR/PhoB-type" evidence="5">
    <location>
        <begin position="122"/>
        <end position="220"/>
    </location>
</feature>
<keyword evidence="7" id="KW-1185">Reference proteome</keyword>
<keyword evidence="2" id="KW-0597">Phosphoprotein</keyword>
<evidence type="ECO:0000259" key="4">
    <source>
        <dbReference type="PROSITE" id="PS50110"/>
    </source>
</evidence>
<reference evidence="7" key="1">
    <citation type="journal article" date="2019" name="Int. J. Syst. Evol. Microbiol.">
        <title>The Global Catalogue of Microorganisms (GCM) 10K type strain sequencing project: providing services to taxonomists for standard genome sequencing and annotation.</title>
        <authorList>
            <consortium name="The Broad Institute Genomics Platform"/>
            <consortium name="The Broad Institute Genome Sequencing Center for Infectious Disease"/>
            <person name="Wu L."/>
            <person name="Ma J."/>
        </authorList>
    </citation>
    <scope>NUCLEOTIDE SEQUENCE [LARGE SCALE GENOMIC DNA]</scope>
    <source>
        <strain evidence="7">KCTC 22245</strain>
    </source>
</reference>
<dbReference type="PANTHER" id="PTHR48111">
    <property type="entry name" value="REGULATOR OF RPOS"/>
    <property type="match status" value="1"/>
</dbReference>
<dbReference type="InterPro" id="IPR011006">
    <property type="entry name" value="CheY-like_superfamily"/>
</dbReference>
<dbReference type="SUPFAM" id="SSF46894">
    <property type="entry name" value="C-terminal effector domain of the bipartite response regulators"/>
    <property type="match status" value="1"/>
</dbReference>
<dbReference type="SMART" id="SM00448">
    <property type="entry name" value="REC"/>
    <property type="match status" value="1"/>
</dbReference>
<dbReference type="InterPro" id="IPR001789">
    <property type="entry name" value="Sig_transdc_resp-reg_receiver"/>
</dbReference>
<dbReference type="Gene3D" id="3.40.50.2300">
    <property type="match status" value="1"/>
</dbReference>
<dbReference type="PROSITE" id="PS50110">
    <property type="entry name" value="RESPONSE_REGULATORY"/>
    <property type="match status" value="1"/>
</dbReference>
<dbReference type="CDD" id="cd00383">
    <property type="entry name" value="trans_reg_C"/>
    <property type="match status" value="1"/>
</dbReference>
<dbReference type="SUPFAM" id="SSF52172">
    <property type="entry name" value="CheY-like"/>
    <property type="match status" value="1"/>
</dbReference>
<dbReference type="PROSITE" id="PS51755">
    <property type="entry name" value="OMPR_PHOB"/>
    <property type="match status" value="1"/>
</dbReference>
<protein>
    <submittedName>
        <fullName evidence="6">Response regulator transcription factor</fullName>
    </submittedName>
</protein>
<sequence>MRTLIIEDNPKFAVLLKDAIGRRGISAEIATTLAEASTMLETCTYEALILDLGMPDGDGAEWIKSLPATRPPVLMLTARSTLQDRVLGLDAGADDYLGKPADPDEIAARLRALARRPGTRQEPRVEHEDLVLDLNSREVLYQGTPLSIGIKEADFLEPLLKRPGRVCSRKQLEDRLYGLAEPVTPNALEAVASRLRRRLQAGGAPHRIHTVRGVGYMLTVEAP</sequence>
<evidence type="ECO:0000256" key="2">
    <source>
        <dbReference type="PROSITE-ProRule" id="PRU00169"/>
    </source>
</evidence>
<organism evidence="6 7">
    <name type="scientific">Parvularcula lutaonensis</name>
    <dbReference type="NCBI Taxonomy" id="491923"/>
    <lineage>
        <taxon>Bacteria</taxon>
        <taxon>Pseudomonadati</taxon>
        <taxon>Pseudomonadota</taxon>
        <taxon>Alphaproteobacteria</taxon>
        <taxon>Parvularculales</taxon>
        <taxon>Parvularculaceae</taxon>
        <taxon>Parvularcula</taxon>
    </lineage>
</organism>
<feature type="modified residue" description="4-aspartylphosphate" evidence="2">
    <location>
        <position position="51"/>
    </location>
</feature>
<dbReference type="SMART" id="SM00862">
    <property type="entry name" value="Trans_reg_C"/>
    <property type="match status" value="1"/>
</dbReference>
<dbReference type="RefSeq" id="WP_189570689.1">
    <property type="nucleotide sequence ID" value="NZ_BMXU01000001.1"/>
</dbReference>
<gene>
    <name evidence="6" type="ORF">ACFONP_06795</name>
</gene>
<dbReference type="Gene3D" id="6.10.250.690">
    <property type="match status" value="1"/>
</dbReference>
<dbReference type="Gene3D" id="1.10.10.10">
    <property type="entry name" value="Winged helix-like DNA-binding domain superfamily/Winged helix DNA-binding domain"/>
    <property type="match status" value="1"/>
</dbReference>
<accession>A0ABV7MDS9</accession>
<comment type="caution">
    <text evidence="6">The sequence shown here is derived from an EMBL/GenBank/DDBJ whole genome shotgun (WGS) entry which is preliminary data.</text>
</comment>
<dbReference type="InterPro" id="IPR039420">
    <property type="entry name" value="WalR-like"/>
</dbReference>
<proteinExistence type="predicted"/>
<dbReference type="Proteomes" id="UP001595607">
    <property type="component" value="Unassembled WGS sequence"/>
</dbReference>
<feature type="DNA-binding region" description="OmpR/PhoB-type" evidence="3">
    <location>
        <begin position="122"/>
        <end position="220"/>
    </location>
</feature>
<dbReference type="Pfam" id="PF00072">
    <property type="entry name" value="Response_reg"/>
    <property type="match status" value="1"/>
</dbReference>
<dbReference type="PANTHER" id="PTHR48111:SF36">
    <property type="entry name" value="TRANSCRIPTIONAL REGULATORY PROTEIN CUTR"/>
    <property type="match status" value="1"/>
</dbReference>
<evidence type="ECO:0000256" key="3">
    <source>
        <dbReference type="PROSITE-ProRule" id="PRU01091"/>
    </source>
</evidence>
<evidence type="ECO:0000313" key="6">
    <source>
        <dbReference type="EMBL" id="MFC3302436.1"/>
    </source>
</evidence>
<evidence type="ECO:0000256" key="1">
    <source>
        <dbReference type="ARBA" id="ARBA00023125"/>
    </source>
</evidence>
<keyword evidence="1 3" id="KW-0238">DNA-binding</keyword>
<dbReference type="EMBL" id="JBHRVA010000002">
    <property type="protein sequence ID" value="MFC3302436.1"/>
    <property type="molecule type" value="Genomic_DNA"/>
</dbReference>
<dbReference type="InterPro" id="IPR036388">
    <property type="entry name" value="WH-like_DNA-bd_sf"/>
</dbReference>
<evidence type="ECO:0000259" key="5">
    <source>
        <dbReference type="PROSITE" id="PS51755"/>
    </source>
</evidence>
<name>A0ABV7MDS9_9PROT</name>
<dbReference type="InterPro" id="IPR016032">
    <property type="entry name" value="Sig_transdc_resp-reg_C-effctor"/>
</dbReference>
<dbReference type="Pfam" id="PF00486">
    <property type="entry name" value="Trans_reg_C"/>
    <property type="match status" value="1"/>
</dbReference>
<dbReference type="InterPro" id="IPR001867">
    <property type="entry name" value="OmpR/PhoB-type_DNA-bd"/>
</dbReference>
<feature type="domain" description="Response regulatory" evidence="4">
    <location>
        <begin position="2"/>
        <end position="114"/>
    </location>
</feature>
<evidence type="ECO:0000313" key="7">
    <source>
        <dbReference type="Proteomes" id="UP001595607"/>
    </source>
</evidence>